<dbReference type="InterPro" id="IPR050072">
    <property type="entry name" value="Peptidase_M20A"/>
</dbReference>
<dbReference type="RefSeq" id="WP_072318645.1">
    <property type="nucleotide sequence ID" value="NZ_FPJE01000023.1"/>
</dbReference>
<proteinExistence type="predicted"/>
<dbReference type="InterPro" id="IPR011650">
    <property type="entry name" value="Peptidase_M20_dimer"/>
</dbReference>
<sequence>MSLKTVFKNAMAAAVILSAGSLSAQHLTRQEKKIVKTISANFKDQVRFTEEVVNINSGTMNHEGVRKVGQVFDDAFKNIGFDTRWVNMPREMDRAGHLFAETSGKKGKKVLLIGHIDTVFEEDSPFQKMEKVNDSISHGPGANDMKGGDAIILYALKALRENGFLKDRQVIVALMGDEEFTGKPLSVSRKDLIEAAKRSDVALGFEPSGGFGEATMARRGSSGWKVEVTGKQAHSADIFSKEVGAGAIFELSRIINAFYNEVRGDRYLTFNPGAILGGTEVSYDEARSKGEAFGKSNVVARKAVVDGGLRFISEEQKEKARVRMREIVSQNLPQTSAGITFIDSYPAMEPTEGNKALLEKLSKVSTDLGLGPVEAVDPLEKGAADVSFVAAYVDCLDSLGAMGEGAHSPQETINYNTLEALTQRAALLIYRLLNE</sequence>
<dbReference type="GO" id="GO:0046872">
    <property type="term" value="F:metal ion binding"/>
    <property type="evidence" value="ECO:0007669"/>
    <property type="project" value="UniProtKB-KW"/>
</dbReference>
<keyword evidence="5" id="KW-0732">Signal</keyword>
<comment type="cofactor">
    <cofactor evidence="1">
        <name>Zn(2+)</name>
        <dbReference type="ChEBI" id="CHEBI:29105"/>
    </cofactor>
</comment>
<reference evidence="7 8" key="1">
    <citation type="submission" date="2016-11" db="EMBL/GenBank/DDBJ databases">
        <authorList>
            <person name="Jaros S."/>
            <person name="Januszkiewicz K."/>
            <person name="Wedrychowicz H."/>
        </authorList>
    </citation>
    <scope>NUCLEOTIDE SEQUENCE [LARGE SCALE GENOMIC DNA]</scope>
    <source>
        <strain evidence="7 8">CGMCC 1.12145</strain>
    </source>
</reference>
<dbReference type="PANTHER" id="PTHR43808:SF32">
    <property type="entry name" value="ARGE_DAPE-RELATED DEACYLASE"/>
    <property type="match status" value="1"/>
</dbReference>
<dbReference type="EMBL" id="FPJE01000023">
    <property type="protein sequence ID" value="SFW70068.1"/>
    <property type="molecule type" value="Genomic_DNA"/>
</dbReference>
<dbReference type="Pfam" id="PF07687">
    <property type="entry name" value="M20_dimer"/>
    <property type="match status" value="1"/>
</dbReference>
<dbReference type="AlphaFoldDB" id="A0A1K1RDW7"/>
<dbReference type="Proteomes" id="UP000182248">
    <property type="component" value="Unassembled WGS sequence"/>
</dbReference>
<keyword evidence="7" id="KW-0121">Carboxypeptidase</keyword>
<keyword evidence="3" id="KW-0378">Hydrolase</keyword>
<feature type="signal peptide" evidence="5">
    <location>
        <begin position="1"/>
        <end position="24"/>
    </location>
</feature>
<organism evidence="7 8">
    <name type="scientific">Sinomicrobium oceani</name>
    <dbReference type="NCBI Taxonomy" id="1150368"/>
    <lineage>
        <taxon>Bacteria</taxon>
        <taxon>Pseudomonadati</taxon>
        <taxon>Bacteroidota</taxon>
        <taxon>Flavobacteriia</taxon>
        <taxon>Flavobacteriales</taxon>
        <taxon>Flavobacteriaceae</taxon>
        <taxon>Sinomicrobium</taxon>
    </lineage>
</organism>
<dbReference type="PROSITE" id="PS00758">
    <property type="entry name" value="ARGE_DAPE_CPG2_1"/>
    <property type="match status" value="1"/>
</dbReference>
<dbReference type="Gene3D" id="3.40.630.10">
    <property type="entry name" value="Zn peptidases"/>
    <property type="match status" value="1"/>
</dbReference>
<evidence type="ECO:0000256" key="3">
    <source>
        <dbReference type="ARBA" id="ARBA00022801"/>
    </source>
</evidence>
<dbReference type="InterPro" id="IPR036264">
    <property type="entry name" value="Bact_exopeptidase_dim_dom"/>
</dbReference>
<dbReference type="STRING" id="1150368.SAMN02927921_03419"/>
<protein>
    <submittedName>
        <fullName evidence="7">Glutamate carboxypeptidase</fullName>
    </submittedName>
</protein>
<name>A0A1K1RDW7_9FLAO</name>
<evidence type="ECO:0000256" key="1">
    <source>
        <dbReference type="ARBA" id="ARBA00001947"/>
    </source>
</evidence>
<dbReference type="GO" id="GO:0004180">
    <property type="term" value="F:carboxypeptidase activity"/>
    <property type="evidence" value="ECO:0007669"/>
    <property type="project" value="UniProtKB-KW"/>
</dbReference>
<dbReference type="PANTHER" id="PTHR43808">
    <property type="entry name" value="ACETYLORNITHINE DEACETYLASE"/>
    <property type="match status" value="1"/>
</dbReference>
<evidence type="ECO:0000313" key="8">
    <source>
        <dbReference type="Proteomes" id="UP000182248"/>
    </source>
</evidence>
<dbReference type="InterPro" id="IPR002933">
    <property type="entry name" value="Peptidase_M20"/>
</dbReference>
<dbReference type="SUPFAM" id="SSF53187">
    <property type="entry name" value="Zn-dependent exopeptidases"/>
    <property type="match status" value="1"/>
</dbReference>
<feature type="chain" id="PRO_5012159403" evidence="5">
    <location>
        <begin position="25"/>
        <end position="435"/>
    </location>
</feature>
<evidence type="ECO:0000259" key="6">
    <source>
        <dbReference type="Pfam" id="PF07687"/>
    </source>
</evidence>
<dbReference type="Pfam" id="PF01546">
    <property type="entry name" value="Peptidase_M20"/>
    <property type="match status" value="1"/>
</dbReference>
<keyword evidence="7" id="KW-0645">Protease</keyword>
<keyword evidence="2" id="KW-0479">Metal-binding</keyword>
<dbReference type="InterPro" id="IPR001261">
    <property type="entry name" value="ArgE/DapE_CS"/>
</dbReference>
<dbReference type="Gene3D" id="3.30.70.360">
    <property type="match status" value="1"/>
</dbReference>
<gene>
    <name evidence="7" type="ORF">SAMN02927921_03419</name>
</gene>
<evidence type="ECO:0000313" key="7">
    <source>
        <dbReference type="EMBL" id="SFW70068.1"/>
    </source>
</evidence>
<keyword evidence="8" id="KW-1185">Reference proteome</keyword>
<accession>A0A1K1RDW7</accession>
<feature type="domain" description="Peptidase M20 dimerisation" evidence="6">
    <location>
        <begin position="217"/>
        <end position="334"/>
    </location>
</feature>
<dbReference type="SUPFAM" id="SSF55031">
    <property type="entry name" value="Bacterial exopeptidase dimerisation domain"/>
    <property type="match status" value="1"/>
</dbReference>
<keyword evidence="4" id="KW-0862">Zinc</keyword>
<evidence type="ECO:0000256" key="5">
    <source>
        <dbReference type="SAM" id="SignalP"/>
    </source>
</evidence>
<evidence type="ECO:0000256" key="2">
    <source>
        <dbReference type="ARBA" id="ARBA00022723"/>
    </source>
</evidence>
<evidence type="ECO:0000256" key="4">
    <source>
        <dbReference type="ARBA" id="ARBA00022833"/>
    </source>
</evidence>